<dbReference type="Proteomes" id="UP001143548">
    <property type="component" value="Unassembled WGS sequence"/>
</dbReference>
<reference evidence="1" key="1">
    <citation type="submission" date="2022-07" db="EMBL/GenBank/DDBJ databases">
        <title>Taxonomy of Aspergillus series Nigri: significant species reduction supported by multi-species coalescent approaches.</title>
        <authorList>
            <person name="Bian C."/>
            <person name="Kusuya Y."/>
            <person name="Sklenar F."/>
            <person name="D'hooge E."/>
            <person name="Yaguchi T."/>
            <person name="Takahashi H."/>
            <person name="Hubka V."/>
        </authorList>
    </citation>
    <scope>NUCLEOTIDE SEQUENCE</scope>
    <source>
        <strain evidence="1">CBS 733.88</strain>
    </source>
</reference>
<proteinExistence type="predicted"/>
<dbReference type="AlphaFoldDB" id="A0A9W6DLG0"/>
<organism evidence="1 2">
    <name type="scientific">Aspergillus brasiliensis</name>
    <dbReference type="NCBI Taxonomy" id="319629"/>
    <lineage>
        <taxon>Eukaryota</taxon>
        <taxon>Fungi</taxon>
        <taxon>Dikarya</taxon>
        <taxon>Ascomycota</taxon>
        <taxon>Pezizomycotina</taxon>
        <taxon>Eurotiomycetes</taxon>
        <taxon>Eurotiomycetidae</taxon>
        <taxon>Eurotiales</taxon>
        <taxon>Aspergillaceae</taxon>
        <taxon>Aspergillus</taxon>
        <taxon>Aspergillus subgen. Circumdati</taxon>
    </lineage>
</organism>
<protein>
    <recommendedName>
        <fullName evidence="3">Heterokaryon incompatibility domain-containing protein</fullName>
    </recommendedName>
</protein>
<name>A0A9W6DLG0_9EURO</name>
<dbReference type="PANTHER" id="PTHR24148:SF64">
    <property type="entry name" value="HETEROKARYON INCOMPATIBILITY DOMAIN-CONTAINING PROTEIN"/>
    <property type="match status" value="1"/>
</dbReference>
<dbReference type="EMBL" id="BROQ01000022">
    <property type="protein sequence ID" value="GKZ19760.1"/>
    <property type="molecule type" value="Genomic_DNA"/>
</dbReference>
<dbReference type="InterPro" id="IPR052895">
    <property type="entry name" value="HetReg/Transcr_Mod"/>
</dbReference>
<gene>
    <name evidence="1" type="ORF">AbraCBS73388_004748</name>
</gene>
<evidence type="ECO:0000313" key="2">
    <source>
        <dbReference type="Proteomes" id="UP001143548"/>
    </source>
</evidence>
<sequence length="456" mass="52900">MVADNKNTRAAISWIKSFEQGVITWQAVESRILRYMSKYSQKLRDLEDRRLATLHDKILAIRDDPYWTRMWTYQEYQLAKSDPIGMSGRLTFDADLMVTLAEHRSILERWIGRGFRQIFSGRYRQNEIGKLRGLYGSRGRYRDESVLYHFRQTSHRQCKDPRDKVYALYSLLPSLQAQYPPEYKKSSGQVMHETTAYTLRKEGLEILNLFRLLGDRFSTCWTYPSWVLDLTSPTEHESDLFVAYNWWSSHQKLIPAITDDLSTMTIWARCISVRFPVLQLGSTMPDIIKQLVEVADVHNKSWGGLECRLISLMHACLDFSDLEVDFGRDPCTKAKEIFDFLQRIADQGTHSIDDPLWKELCDVFPANAGKTILDIHDSVVKGFAISGPDVRPGDVAVMDSGLPAPLILRPYHDDGELYYRLVDIAYIPLMSKRPRLNGTFDYLRYLERPPQVFSVR</sequence>
<evidence type="ECO:0000313" key="1">
    <source>
        <dbReference type="EMBL" id="GKZ19760.1"/>
    </source>
</evidence>
<comment type="caution">
    <text evidence="1">The sequence shown here is derived from an EMBL/GenBank/DDBJ whole genome shotgun (WGS) entry which is preliminary data.</text>
</comment>
<accession>A0A9W6DLG0</accession>
<dbReference type="PANTHER" id="PTHR24148">
    <property type="entry name" value="ANKYRIN REPEAT DOMAIN-CONTAINING PROTEIN 39 HOMOLOG-RELATED"/>
    <property type="match status" value="1"/>
</dbReference>
<evidence type="ECO:0008006" key="3">
    <source>
        <dbReference type="Google" id="ProtNLM"/>
    </source>
</evidence>